<dbReference type="EMBL" id="CP027860">
    <property type="protein sequence ID" value="AVP96861.1"/>
    <property type="molecule type" value="Genomic_DNA"/>
</dbReference>
<dbReference type="OrthoDB" id="9782335at2"/>
<evidence type="ECO:0000313" key="2">
    <source>
        <dbReference type="EMBL" id="AVP96861.1"/>
    </source>
</evidence>
<dbReference type="PANTHER" id="PTHR38011:SF11">
    <property type="entry name" value="2,5-DIAMINO-6-RIBOSYLAMINO-4(3H)-PYRIMIDINONE 5'-PHOSPHATE REDUCTASE"/>
    <property type="match status" value="1"/>
</dbReference>
<dbReference type="AlphaFoldDB" id="A0A2P1PPT6"/>
<dbReference type="GO" id="GO:0008703">
    <property type="term" value="F:5-amino-6-(5-phosphoribosylamino)uracil reductase activity"/>
    <property type="evidence" value="ECO:0007669"/>
    <property type="project" value="InterPro"/>
</dbReference>
<proteinExistence type="predicted"/>
<dbReference type="InterPro" id="IPR050765">
    <property type="entry name" value="Riboflavin_Biosynth_HTPR"/>
</dbReference>
<accession>A0A2P1PPT6</accession>
<dbReference type="GO" id="GO:0009231">
    <property type="term" value="P:riboflavin biosynthetic process"/>
    <property type="evidence" value="ECO:0007669"/>
    <property type="project" value="InterPro"/>
</dbReference>
<organism evidence="2 3">
    <name type="scientific">Ahniella affigens</name>
    <dbReference type="NCBI Taxonomy" id="2021234"/>
    <lineage>
        <taxon>Bacteria</taxon>
        <taxon>Pseudomonadati</taxon>
        <taxon>Pseudomonadota</taxon>
        <taxon>Gammaproteobacteria</taxon>
        <taxon>Lysobacterales</taxon>
        <taxon>Rhodanobacteraceae</taxon>
        <taxon>Ahniella</taxon>
    </lineage>
</organism>
<reference evidence="2 3" key="1">
    <citation type="submission" date="2018-03" db="EMBL/GenBank/DDBJ databases">
        <title>Ahniella affigens gen. nov., sp. nov., a gammaproteobacterium isolated from sandy soil near a stream.</title>
        <authorList>
            <person name="Ko Y."/>
            <person name="Kim J.-H."/>
        </authorList>
    </citation>
    <scope>NUCLEOTIDE SEQUENCE [LARGE SCALE GENOMIC DNA]</scope>
    <source>
        <strain evidence="2 3">D13</strain>
    </source>
</reference>
<name>A0A2P1PPT6_9GAMM</name>
<evidence type="ECO:0000313" key="3">
    <source>
        <dbReference type="Proteomes" id="UP000241074"/>
    </source>
</evidence>
<dbReference type="KEGG" id="xba:C7S18_06440"/>
<keyword evidence="3" id="KW-1185">Reference proteome</keyword>
<sequence length="190" mass="21201">MTERTSRVRIHMAASLDGFVTRPDGQVDWLETEDAFPEGRELTQELIAAFLDNIDCYVMGARTYETALQFEQSGLGWVYGDKPVYVVSQRALPINRANVHRHSGSLTALVTDALRPRFQSIWVAGGPMLAAEMLRLGLADEVSISIAPVLIGRGLPFFAGIEADIRLHLLEVQAYRSGMVELRYAIQRPR</sequence>
<reference evidence="2 3" key="2">
    <citation type="submission" date="2018-03" db="EMBL/GenBank/DDBJ databases">
        <authorList>
            <person name="Keele B.F."/>
        </authorList>
    </citation>
    <scope>NUCLEOTIDE SEQUENCE [LARGE SCALE GENOMIC DNA]</scope>
    <source>
        <strain evidence="2 3">D13</strain>
    </source>
</reference>
<dbReference type="Gene3D" id="3.40.430.10">
    <property type="entry name" value="Dihydrofolate Reductase, subunit A"/>
    <property type="match status" value="1"/>
</dbReference>
<dbReference type="PANTHER" id="PTHR38011">
    <property type="entry name" value="DIHYDROFOLATE REDUCTASE FAMILY PROTEIN (AFU_ORTHOLOGUE AFUA_8G06820)"/>
    <property type="match status" value="1"/>
</dbReference>
<dbReference type="InterPro" id="IPR002734">
    <property type="entry name" value="RibDG_C"/>
</dbReference>
<feature type="domain" description="Bacterial bifunctional deaminase-reductase C-terminal" evidence="1">
    <location>
        <begin position="8"/>
        <end position="180"/>
    </location>
</feature>
<evidence type="ECO:0000259" key="1">
    <source>
        <dbReference type="Pfam" id="PF01872"/>
    </source>
</evidence>
<dbReference type="InterPro" id="IPR024072">
    <property type="entry name" value="DHFR-like_dom_sf"/>
</dbReference>
<dbReference type="Proteomes" id="UP000241074">
    <property type="component" value="Chromosome"/>
</dbReference>
<dbReference type="RefSeq" id="WP_106890786.1">
    <property type="nucleotide sequence ID" value="NZ_CP027860.1"/>
</dbReference>
<gene>
    <name evidence="2" type="ORF">C7S18_06440</name>
</gene>
<dbReference type="SUPFAM" id="SSF53597">
    <property type="entry name" value="Dihydrofolate reductase-like"/>
    <property type="match status" value="1"/>
</dbReference>
<protein>
    <submittedName>
        <fullName evidence="2">Deaminase</fullName>
    </submittedName>
</protein>
<dbReference type="Pfam" id="PF01872">
    <property type="entry name" value="RibD_C"/>
    <property type="match status" value="1"/>
</dbReference>